<dbReference type="InterPro" id="IPR037066">
    <property type="entry name" value="Plug_dom_sf"/>
</dbReference>
<dbReference type="Gene3D" id="2.170.130.10">
    <property type="entry name" value="TonB-dependent receptor, plug domain"/>
    <property type="match status" value="1"/>
</dbReference>
<keyword evidence="9 10" id="KW-0998">Cell outer membrane</keyword>
<evidence type="ECO:0000256" key="6">
    <source>
        <dbReference type="ARBA" id="ARBA00023077"/>
    </source>
</evidence>
<dbReference type="NCBIfam" id="TIGR01783">
    <property type="entry name" value="TonB-siderophor"/>
    <property type="match status" value="1"/>
</dbReference>
<dbReference type="AlphaFoldDB" id="A0A3G8H9D2"/>
<keyword evidence="3 10" id="KW-0813">Transport</keyword>
<evidence type="ECO:0000313" key="14">
    <source>
        <dbReference type="EMBL" id="AZG17046.1"/>
    </source>
</evidence>
<name>A0A3G8H9D2_9BURK</name>
<keyword evidence="4 10" id="KW-1134">Transmembrane beta strand</keyword>
<dbReference type="Proteomes" id="UP000270411">
    <property type="component" value="Chromosome 2"/>
</dbReference>
<dbReference type="Pfam" id="PF07715">
    <property type="entry name" value="Plug"/>
    <property type="match status" value="1"/>
</dbReference>
<protein>
    <submittedName>
        <fullName evidence="14">TonB-dependent siderophore receptor</fullName>
    </submittedName>
</protein>
<dbReference type="Gene3D" id="2.40.170.20">
    <property type="entry name" value="TonB-dependent receptor, beta-barrel domain"/>
    <property type="match status" value="1"/>
</dbReference>
<evidence type="ECO:0000256" key="1">
    <source>
        <dbReference type="ARBA" id="ARBA00004571"/>
    </source>
</evidence>
<dbReference type="GO" id="GO:0015344">
    <property type="term" value="F:siderophore uptake transmembrane transporter activity"/>
    <property type="evidence" value="ECO:0007669"/>
    <property type="project" value="TreeGrafter"/>
</dbReference>
<dbReference type="GO" id="GO:0015891">
    <property type="term" value="P:siderophore transport"/>
    <property type="evidence" value="ECO:0007669"/>
    <property type="project" value="InterPro"/>
</dbReference>
<gene>
    <name evidence="14" type="ORF">EHF44_25640</name>
</gene>
<dbReference type="InterPro" id="IPR010105">
    <property type="entry name" value="TonB_sidphr_rcpt"/>
</dbReference>
<accession>A0A3G8H9D2</accession>
<dbReference type="PANTHER" id="PTHR32552">
    <property type="entry name" value="FERRICHROME IRON RECEPTOR-RELATED"/>
    <property type="match status" value="1"/>
</dbReference>
<dbReference type="Pfam" id="PF00593">
    <property type="entry name" value="TonB_dep_Rec_b-barrel"/>
    <property type="match status" value="1"/>
</dbReference>
<organism evidence="14 15">
    <name type="scientific">Cupriavidus pauculus</name>
    <dbReference type="NCBI Taxonomy" id="82633"/>
    <lineage>
        <taxon>Bacteria</taxon>
        <taxon>Pseudomonadati</taxon>
        <taxon>Pseudomonadota</taxon>
        <taxon>Betaproteobacteria</taxon>
        <taxon>Burkholderiales</taxon>
        <taxon>Burkholderiaceae</taxon>
        <taxon>Cupriavidus</taxon>
    </lineage>
</organism>
<evidence type="ECO:0000256" key="5">
    <source>
        <dbReference type="ARBA" id="ARBA00022692"/>
    </source>
</evidence>
<keyword evidence="7 10" id="KW-0472">Membrane</keyword>
<feature type="domain" description="TonB-dependent receptor-like beta-barrel" evidence="12">
    <location>
        <begin position="227"/>
        <end position="661"/>
    </location>
</feature>
<dbReference type="EMBL" id="CP033970">
    <property type="protein sequence ID" value="AZG17046.1"/>
    <property type="molecule type" value="Genomic_DNA"/>
</dbReference>
<evidence type="ECO:0000256" key="9">
    <source>
        <dbReference type="ARBA" id="ARBA00023237"/>
    </source>
</evidence>
<dbReference type="PANTHER" id="PTHR32552:SF82">
    <property type="entry name" value="FCUA PROTEIN"/>
    <property type="match status" value="1"/>
</dbReference>
<dbReference type="KEGG" id="cpau:EHF44_25640"/>
<dbReference type="InterPro" id="IPR039426">
    <property type="entry name" value="TonB-dep_rcpt-like"/>
</dbReference>
<dbReference type="GO" id="GO:0009279">
    <property type="term" value="C:cell outer membrane"/>
    <property type="evidence" value="ECO:0007669"/>
    <property type="project" value="UniProtKB-SubCell"/>
</dbReference>
<feature type="domain" description="TonB-dependent receptor plug" evidence="13">
    <location>
        <begin position="52"/>
        <end position="148"/>
    </location>
</feature>
<evidence type="ECO:0000256" key="2">
    <source>
        <dbReference type="ARBA" id="ARBA00009810"/>
    </source>
</evidence>
<dbReference type="CDD" id="cd01347">
    <property type="entry name" value="ligand_gated_channel"/>
    <property type="match status" value="1"/>
</dbReference>
<dbReference type="OrthoDB" id="8732650at2"/>
<proteinExistence type="inferred from homology"/>
<evidence type="ECO:0000256" key="11">
    <source>
        <dbReference type="RuleBase" id="RU003357"/>
    </source>
</evidence>
<evidence type="ECO:0000256" key="7">
    <source>
        <dbReference type="ARBA" id="ARBA00023136"/>
    </source>
</evidence>
<evidence type="ECO:0000256" key="10">
    <source>
        <dbReference type="PROSITE-ProRule" id="PRU01360"/>
    </source>
</evidence>
<evidence type="ECO:0000256" key="8">
    <source>
        <dbReference type="ARBA" id="ARBA00023170"/>
    </source>
</evidence>
<comment type="similarity">
    <text evidence="2 10 11">Belongs to the TonB-dependent receptor family.</text>
</comment>
<dbReference type="InterPro" id="IPR036942">
    <property type="entry name" value="Beta-barrel_TonB_sf"/>
</dbReference>
<dbReference type="InterPro" id="IPR000531">
    <property type="entry name" value="Beta-barrel_TonB"/>
</dbReference>
<keyword evidence="5 10" id="KW-0812">Transmembrane</keyword>
<dbReference type="PROSITE" id="PS52016">
    <property type="entry name" value="TONB_DEPENDENT_REC_3"/>
    <property type="match status" value="1"/>
</dbReference>
<keyword evidence="6 11" id="KW-0798">TonB box</keyword>
<evidence type="ECO:0000313" key="15">
    <source>
        <dbReference type="Proteomes" id="UP000270411"/>
    </source>
</evidence>
<reference evidence="15" key="1">
    <citation type="submission" date="2018-11" db="EMBL/GenBank/DDBJ databases">
        <title>FDA dAtabase for Regulatory Grade micrObial Sequences (FDA-ARGOS): Supporting development and validation of Infectious Disease Dx tests.</title>
        <authorList>
            <person name="Goldberg B."/>
            <person name="Campos J."/>
            <person name="Tallon L."/>
            <person name="Sadzewicz L."/>
            <person name="Zhao X."/>
            <person name="Vavikolanu K."/>
            <person name="Mehta A."/>
            <person name="Aluvathingal J."/>
            <person name="Nadendla S."/>
            <person name="Geyer C."/>
            <person name="Nandy P."/>
            <person name="Yan Y."/>
            <person name="Sichtig H."/>
        </authorList>
    </citation>
    <scope>NUCLEOTIDE SEQUENCE [LARGE SCALE GENOMIC DNA]</scope>
    <source>
        <strain evidence="15">FDAARGOS_614</strain>
    </source>
</reference>
<sequence>MAQEAAPASPQQTLPTVTVKADASADQLPAPYAGGQVARGARVGVLGNQDFMDVPFSVTSYTAEQIQNQQARTVGQVLADDPAIRVSSGFGNFAETFVVRGFQLASDDLSYNGLYGIAPRQLSSTEGLERVEVFRGANAFLTGVSAAGTAVGGSINLVPKYATAAPITQGTLDYTSDGQAGGHVDVGRRFGSKKEFGVRVNAMARGGDTAIDNESRQQRLFTLGLDYQGDAFRVNADFGYQKQRIYQGRSTVTLTGTALPPVPSATTNFAQPWTNSSLEDIYGTIRAEYDITKDWTAYAAFGGHHTDEYGSYSGASVGNNGVGNATRLTVPFQQDTFSGEVGVRGRFVTGPVNHTVNVSWSGLEQKKATAFEFSGTFPTNLYNAPVVPYPAAPATGNMADPYVTQRVNLNGVSVADTLGFLNDRVLLTAGVRQQVINVRGYATGTGAQTSTYSDSATSPMFGLVVKPLQNLSVYYNYIQGLAQGPTAGNTAVNRGEVFPPTKTKQHEAGVKYDAGSVGTTLAFFQIEQPIGTTQSNNVFGLQELRNRGVELSVFGEPVRGVRLLGGVSYIDSQYQDTGNAATEGKKGVGVPNYTLTLSGEYDLPFLAGATVSGRFIQTGRQYANPTNTIALPSWNRFDLGARYTFKASQMRYTLRAAVENVANKDYWATVSTSANTLAIGNPRTFKVSMTVDY</sequence>
<dbReference type="GO" id="GO:0038023">
    <property type="term" value="F:signaling receptor activity"/>
    <property type="evidence" value="ECO:0007669"/>
    <property type="project" value="InterPro"/>
</dbReference>
<comment type="subcellular location">
    <subcellularLocation>
        <location evidence="1 10">Cell outer membrane</location>
        <topology evidence="1 10">Multi-pass membrane protein</topology>
    </subcellularLocation>
</comment>
<evidence type="ECO:0000259" key="12">
    <source>
        <dbReference type="Pfam" id="PF00593"/>
    </source>
</evidence>
<dbReference type="SUPFAM" id="SSF56935">
    <property type="entry name" value="Porins"/>
    <property type="match status" value="1"/>
</dbReference>
<evidence type="ECO:0000256" key="4">
    <source>
        <dbReference type="ARBA" id="ARBA00022452"/>
    </source>
</evidence>
<evidence type="ECO:0000259" key="13">
    <source>
        <dbReference type="Pfam" id="PF07715"/>
    </source>
</evidence>
<dbReference type="InterPro" id="IPR012910">
    <property type="entry name" value="Plug_dom"/>
</dbReference>
<keyword evidence="8 14" id="KW-0675">Receptor</keyword>
<evidence type="ECO:0000256" key="3">
    <source>
        <dbReference type="ARBA" id="ARBA00022448"/>
    </source>
</evidence>